<proteinExistence type="predicted"/>
<reference evidence="2 3" key="1">
    <citation type="submission" date="2024-12" db="EMBL/GenBank/DDBJ databases">
        <title>The unique morphological basis and parallel evolutionary history of personate flowers in Penstemon.</title>
        <authorList>
            <person name="Depatie T.H."/>
            <person name="Wessinger C.A."/>
        </authorList>
    </citation>
    <scope>NUCLEOTIDE SEQUENCE [LARGE SCALE GENOMIC DNA]</scope>
    <source>
        <strain evidence="2">WTNN_2</strain>
        <tissue evidence="2">Leaf</tissue>
    </source>
</reference>
<organism evidence="2 3">
    <name type="scientific">Penstemon smallii</name>
    <dbReference type="NCBI Taxonomy" id="265156"/>
    <lineage>
        <taxon>Eukaryota</taxon>
        <taxon>Viridiplantae</taxon>
        <taxon>Streptophyta</taxon>
        <taxon>Embryophyta</taxon>
        <taxon>Tracheophyta</taxon>
        <taxon>Spermatophyta</taxon>
        <taxon>Magnoliopsida</taxon>
        <taxon>eudicotyledons</taxon>
        <taxon>Gunneridae</taxon>
        <taxon>Pentapetalae</taxon>
        <taxon>asterids</taxon>
        <taxon>lamiids</taxon>
        <taxon>Lamiales</taxon>
        <taxon>Plantaginaceae</taxon>
        <taxon>Cheloneae</taxon>
        <taxon>Penstemon</taxon>
    </lineage>
</organism>
<dbReference type="Proteomes" id="UP001634393">
    <property type="component" value="Unassembled WGS sequence"/>
</dbReference>
<dbReference type="PANTHER" id="PTHR32467">
    <property type="entry name" value="AP2-LIKE ETHYLENE-RESPONSIVE TRANSCRIPTION FACTOR"/>
    <property type="match status" value="1"/>
</dbReference>
<evidence type="ECO:0000313" key="3">
    <source>
        <dbReference type="Proteomes" id="UP001634393"/>
    </source>
</evidence>
<dbReference type="EMBL" id="JBJXBP010000003">
    <property type="protein sequence ID" value="KAL3839203.1"/>
    <property type="molecule type" value="Genomic_DNA"/>
</dbReference>
<dbReference type="PANTHER" id="PTHR32467:SF213">
    <property type="entry name" value="OS03G0770700 PROTEIN"/>
    <property type="match status" value="1"/>
</dbReference>
<keyword evidence="3" id="KW-1185">Reference proteome</keyword>
<dbReference type="EMBL" id="JBJXBP010000003">
    <property type="protein sequence ID" value="KAL3839201.1"/>
    <property type="molecule type" value="Genomic_DNA"/>
</dbReference>
<name>A0ABD3TSG7_9LAMI</name>
<gene>
    <name evidence="1" type="ORF">ACJIZ3_023792</name>
    <name evidence="2" type="ORF">ACJIZ3_023794</name>
</gene>
<dbReference type="AlphaFoldDB" id="A0ABD3TSG7"/>
<sequence length="83" mass="9760">MKNYKKEELVHILRRQSNGFSRGASKYKGVTLHKCGQSEARMGQLIGKDVSKLPLFKSILRLCYFDRKRGECEFIRKVIQVRR</sequence>
<evidence type="ECO:0000313" key="2">
    <source>
        <dbReference type="EMBL" id="KAL3839203.1"/>
    </source>
</evidence>
<comment type="caution">
    <text evidence="2">The sequence shown here is derived from an EMBL/GenBank/DDBJ whole genome shotgun (WGS) entry which is preliminary data.</text>
</comment>
<protein>
    <submittedName>
        <fullName evidence="2">Uncharacterized protein</fullName>
    </submittedName>
</protein>
<evidence type="ECO:0000313" key="1">
    <source>
        <dbReference type="EMBL" id="KAL3839201.1"/>
    </source>
</evidence>
<accession>A0ABD3TSG7</accession>